<reference evidence="1" key="1">
    <citation type="submission" date="2023-06" db="EMBL/GenBank/DDBJ databases">
        <title>Genomic Diversity of Vibrio spp. and Metagenomic Analysis of Pathogens in Florida Gulf Coastal Waters Following Hurricane Ian.</title>
        <authorList>
            <person name="Brumfield K.D."/>
        </authorList>
    </citation>
    <scope>NUCLEOTIDE SEQUENCE</scope>
    <source>
        <strain evidence="1">WBS2B-138</strain>
    </source>
</reference>
<evidence type="ECO:0000313" key="2">
    <source>
        <dbReference type="Proteomes" id="UP001253193"/>
    </source>
</evidence>
<comment type="caution">
    <text evidence="1">The sequence shown here is derived from an EMBL/GenBank/DDBJ whole genome shotgun (WGS) entry which is preliminary data.</text>
</comment>
<protein>
    <submittedName>
        <fullName evidence="1">Uncharacterized protein</fullName>
    </submittedName>
</protein>
<dbReference type="AlphaFoldDB" id="A0AAW8Q1R9"/>
<dbReference type="EMBL" id="JAUHGG010000003">
    <property type="protein sequence ID" value="MDS1821579.1"/>
    <property type="molecule type" value="Genomic_DNA"/>
</dbReference>
<gene>
    <name evidence="1" type="ORF">QX249_12975</name>
</gene>
<organism evidence="1 2">
    <name type="scientific">Vibrio parahaemolyticus</name>
    <dbReference type="NCBI Taxonomy" id="670"/>
    <lineage>
        <taxon>Bacteria</taxon>
        <taxon>Pseudomonadati</taxon>
        <taxon>Pseudomonadota</taxon>
        <taxon>Gammaproteobacteria</taxon>
        <taxon>Vibrionales</taxon>
        <taxon>Vibrionaceae</taxon>
        <taxon>Vibrio</taxon>
    </lineage>
</organism>
<dbReference type="RefSeq" id="WP_311020489.1">
    <property type="nucleotide sequence ID" value="NZ_JAUHGG010000003.1"/>
</dbReference>
<sequence length="228" mass="26004">MNLFSFFVKSSLSTGLDALLKHKCKIVTLNTVDERCEYDKAENTDCHPLLIEQNKFAIGNMEKYGVAEYVCDAKDVYKSLAGLLNSELSIINPYGSMSFNILLANKETEVICLDAYGDEDDFFLPNGLVGLCFIVMGRIYTVDIFRDHESGEIEMVWSLSDEEIETDHLSYATGKRSFYNQREEKSVSLRFNGTKEENAKFPDARIHKEAENWNSAPRHLYAMTQMTI</sequence>
<proteinExistence type="predicted"/>
<name>A0AAW8Q1R9_VIBPH</name>
<evidence type="ECO:0000313" key="1">
    <source>
        <dbReference type="EMBL" id="MDS1821579.1"/>
    </source>
</evidence>
<accession>A0AAW8Q1R9</accession>
<dbReference type="Proteomes" id="UP001253193">
    <property type="component" value="Unassembled WGS sequence"/>
</dbReference>